<feature type="compositionally biased region" description="Basic and acidic residues" evidence="1">
    <location>
        <begin position="47"/>
        <end position="61"/>
    </location>
</feature>
<dbReference type="EMBL" id="JAACJM010000134">
    <property type="protein sequence ID" value="KAF5343763.1"/>
    <property type="molecule type" value="Genomic_DNA"/>
</dbReference>
<evidence type="ECO:0000313" key="3">
    <source>
        <dbReference type="Proteomes" id="UP000559256"/>
    </source>
</evidence>
<protein>
    <submittedName>
        <fullName evidence="2">Uncharacterized protein</fullName>
    </submittedName>
</protein>
<feature type="region of interest" description="Disordered" evidence="1">
    <location>
        <begin position="1"/>
        <end position="85"/>
    </location>
</feature>
<feature type="region of interest" description="Disordered" evidence="1">
    <location>
        <begin position="631"/>
        <end position="656"/>
    </location>
</feature>
<accession>A0A8H5CMV4</accession>
<evidence type="ECO:0000256" key="1">
    <source>
        <dbReference type="SAM" id="MobiDB-lite"/>
    </source>
</evidence>
<name>A0A8H5CMV4_9AGAR</name>
<sequence length="697" mass="75922">MSTEGRESDQTALEDEEPLPKTAQKDDEDHVHRSKRKRSTALEDEELLPKRARKDDEDLGARLRTHARSRPDQKSKLKPGNRHAREAMDIDTGTSMLQSFKFSYLFPPVVEVLPVSNEVSISPSQLSSNSPPRDDFAITESSVQIASVHLSESRNIELEMADTQATVAISDYVQPATGHHTNQDVSAVYAEALFDQIELYPAHYDPSLGIVVEGNDLATGTTSISNPVVECATVTSGHVLESDPQPSVVVESLSSLSLPASQYPCSDLANLSSASTIRDDADIRVAVYEVLRTDSPLVPTMDVQPPAHSYENFRANADSSVEVLTVGASLGHAEHLGPSEPIATQPGCDEEMPFVEVEDVQTTVEAYEVPRMDVQFDSSVEVLTVGASLGHAEHLGPSEPIATQPDCDEEMPSVEVEDVQTTVEPYEVPRMGVQLTDETSRVNVQSFSSGQPSEAVISEQLAVSNAELESDRDESLRSATSLSLPAPQIPYSDLAQLSPVSTIRDDVDICVAVYEVPRTDSQSSVEVLTVGASLGHSEHLGPSEPIATQPDCDEEMPSVEVEDVQTTVEAFEVPIMDVQLPDERVPRMNPQPVVEAYEVQRMDIQPPAYAYEIFRAESRSVEVLTVGASLGHAERSGPEEPSATQQDWDEEMPSVETEDVKIRLEAFEVPGTDVQLPDELSRADLPSLVEIPVLLVN</sequence>
<comment type="caution">
    <text evidence="2">The sequence shown here is derived from an EMBL/GenBank/DDBJ whole genome shotgun (WGS) entry which is preliminary data.</text>
</comment>
<organism evidence="2 3">
    <name type="scientific">Tetrapyrgos nigripes</name>
    <dbReference type="NCBI Taxonomy" id="182062"/>
    <lineage>
        <taxon>Eukaryota</taxon>
        <taxon>Fungi</taxon>
        <taxon>Dikarya</taxon>
        <taxon>Basidiomycota</taxon>
        <taxon>Agaricomycotina</taxon>
        <taxon>Agaricomycetes</taxon>
        <taxon>Agaricomycetidae</taxon>
        <taxon>Agaricales</taxon>
        <taxon>Marasmiineae</taxon>
        <taxon>Marasmiaceae</taxon>
        <taxon>Tetrapyrgos</taxon>
    </lineage>
</organism>
<dbReference type="AlphaFoldDB" id="A0A8H5CMV4"/>
<evidence type="ECO:0000313" key="2">
    <source>
        <dbReference type="EMBL" id="KAF5343763.1"/>
    </source>
</evidence>
<proteinExistence type="predicted"/>
<dbReference type="Proteomes" id="UP000559256">
    <property type="component" value="Unassembled WGS sequence"/>
</dbReference>
<keyword evidence="3" id="KW-1185">Reference proteome</keyword>
<feature type="compositionally biased region" description="Acidic residues" evidence="1">
    <location>
        <begin position="647"/>
        <end position="656"/>
    </location>
</feature>
<reference evidence="2 3" key="1">
    <citation type="journal article" date="2020" name="ISME J.">
        <title>Uncovering the hidden diversity of litter-decomposition mechanisms in mushroom-forming fungi.</title>
        <authorList>
            <person name="Floudas D."/>
            <person name="Bentzer J."/>
            <person name="Ahren D."/>
            <person name="Johansson T."/>
            <person name="Persson P."/>
            <person name="Tunlid A."/>
        </authorList>
    </citation>
    <scope>NUCLEOTIDE SEQUENCE [LARGE SCALE GENOMIC DNA]</scope>
    <source>
        <strain evidence="2 3">CBS 291.85</strain>
    </source>
</reference>
<gene>
    <name evidence="2" type="ORF">D9758_015357</name>
</gene>